<keyword evidence="3 6" id="KW-0694">RNA-binding</keyword>
<dbReference type="InterPro" id="IPR036419">
    <property type="entry name" value="Ribosomal_S3_C_sf"/>
</dbReference>
<evidence type="ECO:0000256" key="3">
    <source>
        <dbReference type="ARBA" id="ARBA00022884"/>
    </source>
</evidence>
<dbReference type="Pfam" id="PF00189">
    <property type="entry name" value="Ribosomal_S3_C"/>
    <property type="match status" value="1"/>
</dbReference>
<dbReference type="InterPro" id="IPR009019">
    <property type="entry name" value="KH_sf_prok-type"/>
</dbReference>
<evidence type="ECO:0000259" key="7">
    <source>
        <dbReference type="PROSITE" id="PS50823"/>
    </source>
</evidence>
<evidence type="ECO:0000256" key="2">
    <source>
        <dbReference type="ARBA" id="ARBA00022730"/>
    </source>
</evidence>
<evidence type="ECO:0000313" key="8">
    <source>
        <dbReference type="EMBL" id="BBE41704.1"/>
    </source>
</evidence>
<dbReference type="Gene3D" id="3.30.1140.32">
    <property type="entry name" value="Ribosomal protein S3, C-terminal domain"/>
    <property type="match status" value="1"/>
</dbReference>
<dbReference type="NCBIfam" id="TIGR01008">
    <property type="entry name" value="uS3_euk_arch"/>
    <property type="match status" value="1"/>
</dbReference>
<dbReference type="NCBIfam" id="NF003219">
    <property type="entry name" value="PRK04191.1"/>
    <property type="match status" value="1"/>
</dbReference>
<comment type="similarity">
    <text evidence="1 6">Belongs to the universal ribosomal protein uS3 family.</text>
</comment>
<dbReference type="Pfam" id="PF07650">
    <property type="entry name" value="KH_2"/>
    <property type="match status" value="1"/>
</dbReference>
<feature type="domain" description="KH type-2" evidence="7">
    <location>
        <begin position="11"/>
        <end position="80"/>
    </location>
</feature>
<dbReference type="InterPro" id="IPR004087">
    <property type="entry name" value="KH_dom"/>
</dbReference>
<dbReference type="PANTHER" id="PTHR11760">
    <property type="entry name" value="30S/40S RIBOSOMAL PROTEIN S3"/>
    <property type="match status" value="1"/>
</dbReference>
<proteinExistence type="inferred from homology"/>
<accession>A0A4P2VB20</accession>
<evidence type="ECO:0000256" key="1">
    <source>
        <dbReference type="ARBA" id="ARBA00010761"/>
    </source>
</evidence>
<gene>
    <name evidence="6" type="primary">rps3</name>
    <name evidence="8" type="ORF">NAS2_0312</name>
</gene>
<protein>
    <recommendedName>
        <fullName evidence="6">Small ribosomal subunit protein uS3</fullName>
    </recommendedName>
</protein>
<evidence type="ECO:0000256" key="5">
    <source>
        <dbReference type="ARBA" id="ARBA00023274"/>
    </source>
</evidence>
<dbReference type="KEGG" id="ccai:NAS2_0312"/>
<evidence type="ECO:0000313" key="9">
    <source>
        <dbReference type="Proteomes" id="UP000509448"/>
    </source>
</evidence>
<dbReference type="InterPro" id="IPR004044">
    <property type="entry name" value="KH_dom_type_2"/>
</dbReference>
<dbReference type="InterPro" id="IPR001351">
    <property type="entry name" value="Ribosomal_uS3_C"/>
</dbReference>
<dbReference type="InterPro" id="IPR027488">
    <property type="entry name" value="Ribosomal_uS3_arc"/>
</dbReference>
<dbReference type="GO" id="GO:0022627">
    <property type="term" value="C:cytosolic small ribosomal subunit"/>
    <property type="evidence" value="ECO:0007669"/>
    <property type="project" value="UniProtKB-UniRule"/>
</dbReference>
<dbReference type="PANTHER" id="PTHR11760:SF32">
    <property type="entry name" value="SMALL RIBOSOMAL SUBUNIT PROTEIN US3"/>
    <property type="match status" value="1"/>
</dbReference>
<keyword evidence="5 6" id="KW-0687">Ribonucleoprotein</keyword>
<dbReference type="GO" id="GO:0003735">
    <property type="term" value="F:structural constituent of ribosome"/>
    <property type="evidence" value="ECO:0007669"/>
    <property type="project" value="UniProtKB-UniRule"/>
</dbReference>
<dbReference type="CDD" id="cd02411">
    <property type="entry name" value="KH-II_30S_S3_arch"/>
    <property type="match status" value="1"/>
</dbReference>
<dbReference type="GO" id="GO:0019843">
    <property type="term" value="F:rRNA binding"/>
    <property type="evidence" value="ECO:0007669"/>
    <property type="project" value="UniProtKB-UniRule"/>
</dbReference>
<dbReference type="PROSITE" id="PS50823">
    <property type="entry name" value="KH_TYPE_2"/>
    <property type="match status" value="1"/>
</dbReference>
<organism evidence="8 9">
    <name type="scientific">Conexivisphaera calida</name>
    <dbReference type="NCBI Taxonomy" id="1874277"/>
    <lineage>
        <taxon>Archaea</taxon>
        <taxon>Nitrososphaerota</taxon>
        <taxon>Conexivisphaeria</taxon>
        <taxon>Conexivisphaerales</taxon>
        <taxon>Conexivisphaeraceae</taxon>
        <taxon>Conexivisphaera</taxon>
    </lineage>
</organism>
<comment type="subunit">
    <text evidence="6">Part of the 30S ribosomal subunit.</text>
</comment>
<dbReference type="InterPro" id="IPR015946">
    <property type="entry name" value="KH_dom-like_a/b"/>
</dbReference>
<dbReference type="SUPFAM" id="SSF54821">
    <property type="entry name" value="Ribosomal protein S3 C-terminal domain"/>
    <property type="match status" value="1"/>
</dbReference>
<dbReference type="Gene3D" id="3.30.300.20">
    <property type="match status" value="1"/>
</dbReference>
<keyword evidence="4 6" id="KW-0689">Ribosomal protein</keyword>
<keyword evidence="2 6" id="KW-0699">rRNA-binding</keyword>
<dbReference type="GO" id="GO:0006412">
    <property type="term" value="P:translation"/>
    <property type="evidence" value="ECO:0007669"/>
    <property type="project" value="UniProtKB-UniRule"/>
</dbReference>
<dbReference type="AlphaFoldDB" id="A0A4P2VB20"/>
<dbReference type="InterPro" id="IPR057258">
    <property type="entry name" value="Ribosomal_uS3"/>
</dbReference>
<keyword evidence="9" id="KW-1185">Reference proteome</keyword>
<dbReference type="SMART" id="SM00322">
    <property type="entry name" value="KH"/>
    <property type="match status" value="1"/>
</dbReference>
<evidence type="ECO:0000256" key="6">
    <source>
        <dbReference type="HAMAP-Rule" id="MF_01309"/>
    </source>
</evidence>
<reference evidence="8 9" key="1">
    <citation type="journal article" date="2019" name="ISME J.">
        <title>Isolation and characterization of a thermophilic sulfur- and iron-reducing thaumarchaeote from a terrestrial acidic hot spring.</title>
        <authorList>
            <person name="Kato S."/>
            <person name="Itoh T."/>
            <person name="Yuki M."/>
            <person name="Nagamori M."/>
            <person name="Ohnishi M."/>
            <person name="Uematsu K."/>
            <person name="Suzuki K."/>
            <person name="Takashina T."/>
            <person name="Ohkuma M."/>
        </authorList>
    </citation>
    <scope>NUCLEOTIDE SEQUENCE [LARGE SCALE GENOMIC DNA]</scope>
    <source>
        <strain evidence="8 9">NAS-02</strain>
    </source>
</reference>
<name>A0A4P2VB20_9ARCH</name>
<dbReference type="EMBL" id="AP018732">
    <property type="protein sequence ID" value="BBE41704.1"/>
    <property type="molecule type" value="Genomic_DNA"/>
</dbReference>
<sequence length="208" mass="22653">MLDRKELEVELDEYLASKLRDAGYGGMILEKTPLSYKLTIFALRPGLVIGHRGTGIRALTDELAKKYHLENLALSVSEVTVPELNPRIMASRIVQMVERGIPFRRAANNALNTIMEKGALGCEITVAGKLRTERSHTEKFRAGVVPKSGYPAEAAVREAKVNVTLKLGTYGIKVRIVDSTRLRPPVIFKEQPSTSAAAPQSQVGGGAS</sequence>
<dbReference type="HAMAP" id="MF_01309_A">
    <property type="entry name" value="Ribosomal_uS3_A"/>
    <property type="match status" value="1"/>
</dbReference>
<comment type="function">
    <text evidence="6">Binds the lower part of the 30S subunit head.</text>
</comment>
<evidence type="ECO:0000256" key="4">
    <source>
        <dbReference type="ARBA" id="ARBA00022980"/>
    </source>
</evidence>
<dbReference type="Proteomes" id="UP000509448">
    <property type="component" value="Chromosome"/>
</dbReference>
<dbReference type="InterPro" id="IPR005703">
    <property type="entry name" value="Ribosomal_uS3_euk/arc"/>
</dbReference>
<dbReference type="SUPFAM" id="SSF54814">
    <property type="entry name" value="Prokaryotic type KH domain (KH-domain type II)"/>
    <property type="match status" value="1"/>
</dbReference>